<comment type="caution">
    <text evidence="1">The sequence shown here is derived from an EMBL/GenBank/DDBJ whole genome shotgun (WGS) entry which is preliminary data.</text>
</comment>
<accession>A0ACC6V0V9</accession>
<evidence type="ECO:0000313" key="1">
    <source>
        <dbReference type="EMBL" id="MFB6490688.1"/>
    </source>
</evidence>
<dbReference type="EMBL" id="JZWT02000012">
    <property type="protein sequence ID" value="MFB6490688.1"/>
    <property type="molecule type" value="Genomic_DNA"/>
</dbReference>
<sequence>MAEELVETAKQIVVGIRQAEELARQGKAEEAKKSIKELKKTAKEKGLYKSYASLFRKVERLIGA</sequence>
<organism evidence="1 2">
    <name type="scientific">Thermoproteus sp. AZ2</name>
    <dbReference type="NCBI Taxonomy" id="1609232"/>
    <lineage>
        <taxon>Archaea</taxon>
        <taxon>Thermoproteota</taxon>
        <taxon>Thermoprotei</taxon>
        <taxon>Thermoproteales</taxon>
        <taxon>Thermoproteaceae</taxon>
        <taxon>Thermoproteus</taxon>
    </lineage>
</organism>
<gene>
    <name evidence="1" type="ORF">TU35_005490</name>
</gene>
<protein>
    <submittedName>
        <fullName evidence="1">Uncharacterized protein</fullName>
    </submittedName>
</protein>
<evidence type="ECO:0000313" key="2">
    <source>
        <dbReference type="Proteomes" id="UP000033636"/>
    </source>
</evidence>
<dbReference type="Proteomes" id="UP000033636">
    <property type="component" value="Unassembled WGS sequence"/>
</dbReference>
<reference evidence="1" key="1">
    <citation type="submission" date="2024-07" db="EMBL/GenBank/DDBJ databases">
        <title>Metagenome and Metagenome-Assembled Genomes of Archaea from a hot spring from the geothermal field of Los Azufres, Mexico.</title>
        <authorList>
            <person name="Marin-Paredes R."/>
            <person name="Martinez-Romero E."/>
            <person name="Servin-Garciduenas L.E."/>
        </authorList>
    </citation>
    <scope>NUCLEOTIDE SEQUENCE</scope>
</reference>
<name>A0ACC6V0V9_9CREN</name>
<proteinExistence type="predicted"/>